<dbReference type="Proteomes" id="UP000315353">
    <property type="component" value="Unassembled WGS sequence"/>
</dbReference>
<sequence length="125" mass="13614">MDFGATLKKLLGRPSQRLAHADGSARHVEVDALEVHTAESMVIVTVDHYAAQYLVDMARTRASVILKAGDTSAYFSPSSRVDTPVVDPKRGWIISLSPAERDALQKLEIQPGAYELSPRLGLIIS</sequence>
<protein>
    <submittedName>
        <fullName evidence="1">Uncharacterized protein</fullName>
    </submittedName>
</protein>
<reference evidence="1 2" key="1">
    <citation type="submission" date="2019-06" db="EMBL/GenBank/DDBJ databases">
        <title>Whole genome shotgun sequence of Corynebacterium flavescens NBRC 14136.</title>
        <authorList>
            <person name="Hosoyama A."/>
            <person name="Uohara A."/>
            <person name="Ohji S."/>
            <person name="Ichikawa N."/>
        </authorList>
    </citation>
    <scope>NUCLEOTIDE SEQUENCE [LARGE SCALE GENOMIC DNA]</scope>
    <source>
        <strain evidence="1 2">NBRC 14136</strain>
    </source>
</reference>
<proteinExistence type="predicted"/>
<evidence type="ECO:0000313" key="1">
    <source>
        <dbReference type="EMBL" id="GEB98618.1"/>
    </source>
</evidence>
<comment type="caution">
    <text evidence="1">The sequence shown here is derived from an EMBL/GenBank/DDBJ whole genome shotgun (WGS) entry which is preliminary data.</text>
</comment>
<accession>A0AB73BA29</accession>
<dbReference type="EMBL" id="BJNB01000042">
    <property type="protein sequence ID" value="GEB98618.1"/>
    <property type="molecule type" value="Genomic_DNA"/>
</dbReference>
<gene>
    <name evidence="1" type="ORF">CFL01nite_21130</name>
</gene>
<dbReference type="GeneID" id="82879950"/>
<name>A0AB73BA29_CORFL</name>
<evidence type="ECO:0000313" key="2">
    <source>
        <dbReference type="Proteomes" id="UP000315353"/>
    </source>
</evidence>
<dbReference type="RefSeq" id="WP_075729487.1">
    <property type="nucleotide sequence ID" value="NZ_BJNB01000042.1"/>
</dbReference>
<organism evidence="1 2">
    <name type="scientific">Corynebacterium flavescens</name>
    <dbReference type="NCBI Taxonomy" id="28028"/>
    <lineage>
        <taxon>Bacteria</taxon>
        <taxon>Bacillati</taxon>
        <taxon>Actinomycetota</taxon>
        <taxon>Actinomycetes</taxon>
        <taxon>Mycobacteriales</taxon>
        <taxon>Corynebacteriaceae</taxon>
        <taxon>Corynebacterium</taxon>
    </lineage>
</organism>
<dbReference type="AlphaFoldDB" id="A0AB73BA29"/>